<dbReference type="PANTHER" id="PTHR46797:SF1">
    <property type="entry name" value="METHYLPHOSPHONATE SYNTHASE"/>
    <property type="match status" value="1"/>
</dbReference>
<keyword evidence="1" id="KW-0238">DNA-binding</keyword>
<dbReference type="Gene3D" id="1.10.260.40">
    <property type="entry name" value="lambda repressor-like DNA-binding domains"/>
    <property type="match status" value="1"/>
</dbReference>
<evidence type="ECO:0000256" key="1">
    <source>
        <dbReference type="ARBA" id="ARBA00023125"/>
    </source>
</evidence>
<evidence type="ECO:0000313" key="4">
    <source>
        <dbReference type="Proteomes" id="UP000050961"/>
    </source>
</evidence>
<dbReference type="SMART" id="SM00530">
    <property type="entry name" value="HTH_XRE"/>
    <property type="match status" value="1"/>
</dbReference>
<dbReference type="GO" id="GO:0003677">
    <property type="term" value="F:DNA binding"/>
    <property type="evidence" value="ECO:0007669"/>
    <property type="project" value="UniProtKB-KW"/>
</dbReference>
<dbReference type="GO" id="GO:0003700">
    <property type="term" value="F:DNA-binding transcription factor activity"/>
    <property type="evidence" value="ECO:0007669"/>
    <property type="project" value="TreeGrafter"/>
</dbReference>
<gene>
    <name evidence="3" type="ORF">FD15_GL000825</name>
</gene>
<dbReference type="InterPro" id="IPR001387">
    <property type="entry name" value="Cro/C1-type_HTH"/>
</dbReference>
<dbReference type="eggNOG" id="COG1396">
    <property type="taxonomic scope" value="Bacteria"/>
</dbReference>
<dbReference type="Pfam" id="PF01381">
    <property type="entry name" value="HTH_3"/>
    <property type="match status" value="1"/>
</dbReference>
<dbReference type="PANTHER" id="PTHR46797">
    <property type="entry name" value="HTH-TYPE TRANSCRIPTIONAL REGULATOR"/>
    <property type="match status" value="1"/>
</dbReference>
<evidence type="ECO:0000259" key="2">
    <source>
        <dbReference type="PROSITE" id="PS50943"/>
    </source>
</evidence>
<comment type="caution">
    <text evidence="3">The sequence shown here is derived from an EMBL/GenBank/DDBJ whole genome shotgun (WGS) entry which is preliminary data.</text>
</comment>
<name>A0A023CZ28_9LACO</name>
<dbReference type="InterPro" id="IPR010982">
    <property type="entry name" value="Lambda_DNA-bd_dom_sf"/>
</dbReference>
<dbReference type="OrthoDB" id="2298288at2"/>
<feature type="domain" description="HTH cro/C1-type" evidence="2">
    <location>
        <begin position="9"/>
        <end position="64"/>
    </location>
</feature>
<keyword evidence="4" id="KW-1185">Reference proteome</keyword>
<dbReference type="CDD" id="cd00093">
    <property type="entry name" value="HTH_XRE"/>
    <property type="match status" value="1"/>
</dbReference>
<dbReference type="SUPFAM" id="SSF47413">
    <property type="entry name" value="lambda repressor-like DNA-binding domains"/>
    <property type="match status" value="1"/>
</dbReference>
<dbReference type="RefSeq" id="WP_034989085.1">
    <property type="nucleotide sequence ID" value="NZ_AYZF01000002.1"/>
</dbReference>
<reference evidence="3 4" key="1">
    <citation type="journal article" date="2015" name="Genome Announc.">
        <title>Expanding the biotechnology potential of lactobacilli through comparative genomics of 213 strains and associated genera.</title>
        <authorList>
            <person name="Sun Z."/>
            <person name="Harris H.M."/>
            <person name="McCann A."/>
            <person name="Guo C."/>
            <person name="Argimon S."/>
            <person name="Zhang W."/>
            <person name="Yang X."/>
            <person name="Jeffery I.B."/>
            <person name="Cooney J.C."/>
            <person name="Kagawa T.F."/>
            <person name="Liu W."/>
            <person name="Song Y."/>
            <person name="Salvetti E."/>
            <person name="Wrobel A."/>
            <person name="Rasinkangas P."/>
            <person name="Parkhill J."/>
            <person name="Rea M.C."/>
            <person name="O'Sullivan O."/>
            <person name="Ritari J."/>
            <person name="Douillard F.P."/>
            <person name="Paul Ross R."/>
            <person name="Yang R."/>
            <person name="Briner A.E."/>
            <person name="Felis G.E."/>
            <person name="de Vos W.M."/>
            <person name="Barrangou R."/>
            <person name="Klaenhammer T.R."/>
            <person name="Caufield P.W."/>
            <person name="Cui Y."/>
            <person name="Zhang H."/>
            <person name="O'Toole P.W."/>
        </authorList>
    </citation>
    <scope>NUCLEOTIDE SEQUENCE [LARGE SCALE GENOMIC DNA]</scope>
    <source>
        <strain evidence="3 4">DSM 21376</strain>
    </source>
</reference>
<proteinExistence type="predicted"/>
<dbReference type="GO" id="GO:0005829">
    <property type="term" value="C:cytosol"/>
    <property type="evidence" value="ECO:0007669"/>
    <property type="project" value="TreeGrafter"/>
</dbReference>
<protein>
    <recommendedName>
        <fullName evidence="2">HTH cro/C1-type domain-containing protein</fullName>
    </recommendedName>
</protein>
<dbReference type="STRING" id="1423806.FD15_GL000825"/>
<organism evidence="3 4">
    <name type="scientific">Liquorilactobacillus sucicola DSM 21376 = JCM 15457</name>
    <dbReference type="NCBI Taxonomy" id="1423806"/>
    <lineage>
        <taxon>Bacteria</taxon>
        <taxon>Bacillati</taxon>
        <taxon>Bacillota</taxon>
        <taxon>Bacilli</taxon>
        <taxon>Lactobacillales</taxon>
        <taxon>Lactobacillaceae</taxon>
        <taxon>Liquorilactobacillus</taxon>
    </lineage>
</organism>
<accession>A0A023CZ28</accession>
<dbReference type="EMBL" id="AYZF01000002">
    <property type="protein sequence ID" value="KRN07540.1"/>
    <property type="molecule type" value="Genomic_DNA"/>
</dbReference>
<dbReference type="PATRIC" id="fig|1423806.3.peg.838"/>
<dbReference type="Proteomes" id="UP000050961">
    <property type="component" value="Unassembled WGS sequence"/>
</dbReference>
<dbReference type="AlphaFoldDB" id="A0A023CZ28"/>
<dbReference type="PROSITE" id="PS50943">
    <property type="entry name" value="HTH_CROC1"/>
    <property type="match status" value="1"/>
</dbReference>
<dbReference type="InterPro" id="IPR050807">
    <property type="entry name" value="TransReg_Diox_bact_type"/>
</dbReference>
<sequence>MIKSVGKIIRECREKQGLTIEKLAEKAEVSDSYISRLERNNIANARVAKLADVANALGLDLADLFTDSKLDDPDTIELLKYLKEIPENKRQDISKSILKILKYRK</sequence>
<evidence type="ECO:0000313" key="3">
    <source>
        <dbReference type="EMBL" id="KRN07540.1"/>
    </source>
</evidence>